<gene>
    <name evidence="7" type="ORF">MZV50_13650</name>
</gene>
<proteinExistence type="predicted"/>
<keyword evidence="8" id="KW-1185">Reference proteome</keyword>
<keyword evidence="4" id="KW-0676">Redox-active center</keyword>
<feature type="signal peptide" evidence="5">
    <location>
        <begin position="1"/>
        <end position="24"/>
    </location>
</feature>
<evidence type="ECO:0000256" key="1">
    <source>
        <dbReference type="ARBA" id="ARBA00022729"/>
    </source>
</evidence>
<reference evidence="7 8" key="1">
    <citation type="submission" date="2022-04" db="EMBL/GenBank/DDBJ databases">
        <title>Genome sequence of soybean root-associated Caulobacter segnis RL271.</title>
        <authorList>
            <person name="Longley R."/>
            <person name="Bonito G."/>
            <person name="Trigodet F."/>
            <person name="Crosson S."/>
            <person name="Fiebig A."/>
        </authorList>
    </citation>
    <scope>NUCLEOTIDE SEQUENCE [LARGE SCALE GENOMIC DNA]</scope>
    <source>
        <strain evidence="7 8">RL271</strain>
    </source>
</reference>
<dbReference type="Proteomes" id="UP001057520">
    <property type="component" value="Chromosome"/>
</dbReference>
<dbReference type="SUPFAM" id="SSF52833">
    <property type="entry name" value="Thioredoxin-like"/>
    <property type="match status" value="1"/>
</dbReference>
<keyword evidence="2" id="KW-0560">Oxidoreductase</keyword>
<dbReference type="Pfam" id="PF01323">
    <property type="entry name" value="DSBA"/>
    <property type="match status" value="1"/>
</dbReference>
<evidence type="ECO:0000256" key="4">
    <source>
        <dbReference type="ARBA" id="ARBA00023284"/>
    </source>
</evidence>
<dbReference type="PANTHER" id="PTHR13887:SF14">
    <property type="entry name" value="DISULFIDE BOND FORMATION PROTEIN D"/>
    <property type="match status" value="1"/>
</dbReference>
<dbReference type="EMBL" id="CP096040">
    <property type="protein sequence ID" value="USQ93677.1"/>
    <property type="molecule type" value="Genomic_DNA"/>
</dbReference>
<name>A0ABY4ZLJ8_9CAUL</name>
<dbReference type="PROSITE" id="PS51352">
    <property type="entry name" value="THIOREDOXIN_2"/>
    <property type="match status" value="1"/>
</dbReference>
<accession>A0ABY4ZLJ8</accession>
<evidence type="ECO:0000256" key="5">
    <source>
        <dbReference type="SAM" id="SignalP"/>
    </source>
</evidence>
<keyword evidence="1 5" id="KW-0732">Signal</keyword>
<evidence type="ECO:0000313" key="8">
    <source>
        <dbReference type="Proteomes" id="UP001057520"/>
    </source>
</evidence>
<protein>
    <submittedName>
        <fullName evidence="7">DsbA family protein</fullName>
    </submittedName>
</protein>
<dbReference type="Gene3D" id="3.40.30.10">
    <property type="entry name" value="Glutaredoxin"/>
    <property type="match status" value="1"/>
</dbReference>
<organism evidence="7 8">
    <name type="scientific">Caulobacter segnis</name>
    <dbReference type="NCBI Taxonomy" id="88688"/>
    <lineage>
        <taxon>Bacteria</taxon>
        <taxon>Pseudomonadati</taxon>
        <taxon>Pseudomonadota</taxon>
        <taxon>Alphaproteobacteria</taxon>
        <taxon>Caulobacterales</taxon>
        <taxon>Caulobacteraceae</taxon>
        <taxon>Caulobacter</taxon>
    </lineage>
</organism>
<evidence type="ECO:0000259" key="6">
    <source>
        <dbReference type="PROSITE" id="PS51352"/>
    </source>
</evidence>
<evidence type="ECO:0000313" key="7">
    <source>
        <dbReference type="EMBL" id="USQ93677.1"/>
    </source>
</evidence>
<feature type="domain" description="Thioredoxin" evidence="6">
    <location>
        <begin position="7"/>
        <end position="200"/>
    </location>
</feature>
<dbReference type="InterPro" id="IPR001853">
    <property type="entry name" value="DSBA-like_thioredoxin_dom"/>
</dbReference>
<keyword evidence="3" id="KW-1015">Disulfide bond</keyword>
<dbReference type="InterPro" id="IPR036249">
    <property type="entry name" value="Thioredoxin-like_sf"/>
</dbReference>
<dbReference type="PANTHER" id="PTHR13887">
    <property type="entry name" value="GLUTATHIONE S-TRANSFERASE KAPPA"/>
    <property type="match status" value="1"/>
</dbReference>
<evidence type="ECO:0000256" key="3">
    <source>
        <dbReference type="ARBA" id="ARBA00023157"/>
    </source>
</evidence>
<sequence>MLFRRFVAMTLSLVALAVCGAAGAADYGFKDLLRDPGTPRAGAVDADVVIVMYADYNCGYCKRMEPVLAEALDADPRLAVVHKDWPIFGDVSEHAARVALAATYQGRYEAVHRAFLLSPTRLSDKDMVEAVAKRAGVDWPRLTRDLKAHAKDIDAILARNEREAALLSLQGTPGLVINGYVVGGALSGEQLKALLQKIRAAGARPPAA</sequence>
<dbReference type="InterPro" id="IPR013766">
    <property type="entry name" value="Thioredoxin_domain"/>
</dbReference>
<dbReference type="CDD" id="cd03023">
    <property type="entry name" value="DsbA_Com1_like"/>
    <property type="match status" value="1"/>
</dbReference>
<evidence type="ECO:0000256" key="2">
    <source>
        <dbReference type="ARBA" id="ARBA00023002"/>
    </source>
</evidence>
<feature type="chain" id="PRO_5045504100" evidence="5">
    <location>
        <begin position="25"/>
        <end position="208"/>
    </location>
</feature>